<keyword evidence="2" id="KW-1185">Reference proteome</keyword>
<reference evidence="1" key="1">
    <citation type="submission" date="2023-03" db="EMBL/GenBank/DDBJ databases">
        <title>Electrophorus voltai genome.</title>
        <authorList>
            <person name="Bian C."/>
        </authorList>
    </citation>
    <scope>NUCLEOTIDE SEQUENCE</scope>
    <source>
        <strain evidence="1">CB-2022</strain>
        <tissue evidence="1">Muscle</tissue>
    </source>
</reference>
<proteinExistence type="predicted"/>
<evidence type="ECO:0000313" key="1">
    <source>
        <dbReference type="EMBL" id="KAK1798998.1"/>
    </source>
</evidence>
<dbReference type="Proteomes" id="UP001239994">
    <property type="component" value="Unassembled WGS sequence"/>
</dbReference>
<organism evidence="1 2">
    <name type="scientific">Electrophorus voltai</name>
    <dbReference type="NCBI Taxonomy" id="2609070"/>
    <lineage>
        <taxon>Eukaryota</taxon>
        <taxon>Metazoa</taxon>
        <taxon>Chordata</taxon>
        <taxon>Craniata</taxon>
        <taxon>Vertebrata</taxon>
        <taxon>Euteleostomi</taxon>
        <taxon>Actinopterygii</taxon>
        <taxon>Neopterygii</taxon>
        <taxon>Teleostei</taxon>
        <taxon>Ostariophysi</taxon>
        <taxon>Gymnotiformes</taxon>
        <taxon>Gymnotoidei</taxon>
        <taxon>Gymnotidae</taxon>
        <taxon>Electrophorus</taxon>
    </lineage>
</organism>
<accession>A0AAD8ZJ26</accession>
<sequence length="142" mass="15274">MALYASGTEGRGTSRAVKIKADLGEVCFIILIISTLIGHCDYSESLVYLASPGFNLQPYVNKARCTPTRTHGEELSKPAAAVSAGGGEAVIQAFNRPAVSQCHTPLWPQTPHPPAFEAICLDPLAIQWQLVGERDPFLTKIP</sequence>
<dbReference type="AlphaFoldDB" id="A0AAD8ZJ26"/>
<evidence type="ECO:0000313" key="2">
    <source>
        <dbReference type="Proteomes" id="UP001239994"/>
    </source>
</evidence>
<protein>
    <submittedName>
        <fullName evidence="1">Uncharacterized protein</fullName>
    </submittedName>
</protein>
<comment type="caution">
    <text evidence="1">The sequence shown here is derived from an EMBL/GenBank/DDBJ whole genome shotgun (WGS) entry which is preliminary data.</text>
</comment>
<gene>
    <name evidence="1" type="ORF">P4O66_007268</name>
</gene>
<name>A0AAD8ZJ26_9TELE</name>
<dbReference type="EMBL" id="JAROKS010000012">
    <property type="protein sequence ID" value="KAK1798998.1"/>
    <property type="molecule type" value="Genomic_DNA"/>
</dbReference>